<evidence type="ECO:0008006" key="5">
    <source>
        <dbReference type="Google" id="ProtNLM"/>
    </source>
</evidence>
<proteinExistence type="inferred from homology"/>
<accession>A0A7S4KSJ7</accession>
<dbReference type="PANTHER" id="PTHR23413:SF1">
    <property type="entry name" value="RIBOSOMAL PROTEIN L32"/>
    <property type="match status" value="1"/>
</dbReference>
<evidence type="ECO:0000256" key="1">
    <source>
        <dbReference type="ARBA" id="ARBA00008431"/>
    </source>
</evidence>
<evidence type="ECO:0000256" key="2">
    <source>
        <dbReference type="ARBA" id="ARBA00022980"/>
    </source>
</evidence>
<evidence type="ECO:0000313" key="4">
    <source>
        <dbReference type="EMBL" id="CAE2303322.1"/>
    </source>
</evidence>
<dbReference type="Pfam" id="PF01655">
    <property type="entry name" value="Ribosomal_L32e"/>
    <property type="match status" value="1"/>
</dbReference>
<keyword evidence="2" id="KW-0689">Ribosomal protein</keyword>
<comment type="similarity">
    <text evidence="1">Belongs to the eukaryotic ribosomal protein eL32 family.</text>
</comment>
<evidence type="ECO:0000256" key="3">
    <source>
        <dbReference type="ARBA" id="ARBA00023274"/>
    </source>
</evidence>
<dbReference type="EMBL" id="HBKR01015663">
    <property type="protein sequence ID" value="CAE2303322.1"/>
    <property type="molecule type" value="Transcribed_RNA"/>
</dbReference>
<dbReference type="CDD" id="cd00513">
    <property type="entry name" value="Ribosomal_L32_L32e"/>
    <property type="match status" value="1"/>
</dbReference>
<keyword evidence="3" id="KW-0687">Ribonucleoprotein</keyword>
<dbReference type="InterPro" id="IPR018263">
    <property type="entry name" value="Ribosomal_eL32_CS"/>
</dbReference>
<reference evidence="4" key="1">
    <citation type="submission" date="2021-01" db="EMBL/GenBank/DDBJ databases">
        <authorList>
            <person name="Corre E."/>
            <person name="Pelletier E."/>
            <person name="Niang G."/>
            <person name="Scheremetjew M."/>
            <person name="Finn R."/>
            <person name="Kale V."/>
            <person name="Holt S."/>
            <person name="Cochrane G."/>
            <person name="Meng A."/>
            <person name="Brown T."/>
            <person name="Cohen L."/>
        </authorList>
    </citation>
    <scope>NUCLEOTIDE SEQUENCE</scope>
    <source>
        <strain evidence="4">SoJaBio B1-5/56/2</strain>
    </source>
</reference>
<dbReference type="InterPro" id="IPR001515">
    <property type="entry name" value="Ribosomal_eL32"/>
</dbReference>
<dbReference type="SMART" id="SM01393">
    <property type="entry name" value="Ribosomal_L32e"/>
    <property type="match status" value="1"/>
</dbReference>
<dbReference type="GO" id="GO:0022625">
    <property type="term" value="C:cytosolic large ribosomal subunit"/>
    <property type="evidence" value="ECO:0007669"/>
    <property type="project" value="TreeGrafter"/>
</dbReference>
<sequence length="134" mass="15378">MPRPAAHKAIVKKRTKKFFRAHADRFNRLAKTGWRRPRGIDSNVRRHFKGVPLTPSIGYGSDKKTKNVCPDGFKRFLIHNPGELNTLTVQNDKYSAEIAHGVGAKKRKEIVKRAKELDIKVTRPNARLREVEKI</sequence>
<dbReference type="InterPro" id="IPR036351">
    <property type="entry name" value="Ribosomal_eL32_sf"/>
</dbReference>
<dbReference type="GO" id="GO:0003735">
    <property type="term" value="F:structural constituent of ribosome"/>
    <property type="evidence" value="ECO:0007669"/>
    <property type="project" value="InterPro"/>
</dbReference>
<dbReference type="PANTHER" id="PTHR23413">
    <property type="entry name" value="60S RIBOSOMAL PROTEIN L32 AND DNA-DIRECTED RNA POLYMERASE II, SUBUNIT N"/>
    <property type="match status" value="1"/>
</dbReference>
<gene>
    <name evidence="4" type="ORF">NAES01612_LOCUS10360</name>
</gene>
<dbReference type="AlphaFoldDB" id="A0A7S4KSJ7"/>
<dbReference type="GO" id="GO:0006412">
    <property type="term" value="P:translation"/>
    <property type="evidence" value="ECO:0007669"/>
    <property type="project" value="InterPro"/>
</dbReference>
<protein>
    <recommendedName>
        <fullName evidence="5">60S ribosomal protein L32</fullName>
    </recommendedName>
</protein>
<name>A0A7S4KSJ7_9EUKA</name>
<dbReference type="SUPFAM" id="SSF52042">
    <property type="entry name" value="Ribosomal protein L32e"/>
    <property type="match status" value="1"/>
</dbReference>
<dbReference type="PROSITE" id="PS00580">
    <property type="entry name" value="RIBOSOMAL_L32E"/>
    <property type="match status" value="1"/>
</dbReference>
<organism evidence="4">
    <name type="scientific">Paramoeba aestuarina</name>
    <dbReference type="NCBI Taxonomy" id="180227"/>
    <lineage>
        <taxon>Eukaryota</taxon>
        <taxon>Amoebozoa</taxon>
        <taxon>Discosea</taxon>
        <taxon>Flabellinia</taxon>
        <taxon>Dactylopodida</taxon>
        <taxon>Paramoebidae</taxon>
        <taxon>Paramoeba</taxon>
    </lineage>
</organism>